<name>A0A6A0A6H9_HAELA</name>
<dbReference type="AlphaFoldDB" id="A0A6A0A6H9"/>
<evidence type="ECO:0000256" key="1">
    <source>
        <dbReference type="SAM" id="MobiDB-lite"/>
    </source>
</evidence>
<accession>A0A6A0A6H9</accession>
<feature type="transmembrane region" description="Helical" evidence="2">
    <location>
        <begin position="88"/>
        <end position="105"/>
    </location>
</feature>
<protein>
    <submittedName>
        <fullName evidence="3">Uncharacterized protein</fullName>
    </submittedName>
</protein>
<dbReference type="EMBL" id="BLLF01003756">
    <property type="protein sequence ID" value="GFH28135.1"/>
    <property type="molecule type" value="Genomic_DNA"/>
</dbReference>
<evidence type="ECO:0000256" key="2">
    <source>
        <dbReference type="SAM" id="Phobius"/>
    </source>
</evidence>
<keyword evidence="2" id="KW-0812">Transmembrane</keyword>
<comment type="caution">
    <text evidence="3">The sequence shown here is derived from an EMBL/GenBank/DDBJ whole genome shotgun (WGS) entry which is preliminary data.</text>
</comment>
<keyword evidence="2" id="KW-0472">Membrane</keyword>
<sequence>MQVACNPAWRSTASRQGHYSSLIWRHPLRQQRCRAIEVNEPSSAPPASPTIPAQAPGPDPASSPTVTPDSLQAKAQAFLAAIMQHRRAITLAVALLDVAFIWLVVKGVRVAWFHEE</sequence>
<keyword evidence="4" id="KW-1185">Reference proteome</keyword>
<feature type="compositionally biased region" description="Pro residues" evidence="1">
    <location>
        <begin position="43"/>
        <end position="61"/>
    </location>
</feature>
<gene>
    <name evidence="3" type="ORF">HaLaN_26576</name>
</gene>
<reference evidence="3 4" key="1">
    <citation type="submission" date="2020-02" db="EMBL/GenBank/DDBJ databases">
        <title>Draft genome sequence of Haematococcus lacustris strain NIES-144.</title>
        <authorList>
            <person name="Morimoto D."/>
            <person name="Nakagawa S."/>
            <person name="Yoshida T."/>
            <person name="Sawayama S."/>
        </authorList>
    </citation>
    <scope>NUCLEOTIDE SEQUENCE [LARGE SCALE GENOMIC DNA]</scope>
    <source>
        <strain evidence="3 4">NIES-144</strain>
    </source>
</reference>
<feature type="region of interest" description="Disordered" evidence="1">
    <location>
        <begin position="36"/>
        <end position="68"/>
    </location>
</feature>
<proteinExistence type="predicted"/>
<keyword evidence="2" id="KW-1133">Transmembrane helix</keyword>
<organism evidence="3 4">
    <name type="scientific">Haematococcus lacustris</name>
    <name type="common">Green alga</name>
    <name type="synonym">Haematococcus pluvialis</name>
    <dbReference type="NCBI Taxonomy" id="44745"/>
    <lineage>
        <taxon>Eukaryota</taxon>
        <taxon>Viridiplantae</taxon>
        <taxon>Chlorophyta</taxon>
        <taxon>core chlorophytes</taxon>
        <taxon>Chlorophyceae</taxon>
        <taxon>CS clade</taxon>
        <taxon>Chlamydomonadales</taxon>
        <taxon>Haematococcaceae</taxon>
        <taxon>Haematococcus</taxon>
    </lineage>
</organism>
<evidence type="ECO:0000313" key="4">
    <source>
        <dbReference type="Proteomes" id="UP000485058"/>
    </source>
</evidence>
<evidence type="ECO:0000313" key="3">
    <source>
        <dbReference type="EMBL" id="GFH28135.1"/>
    </source>
</evidence>
<dbReference type="Proteomes" id="UP000485058">
    <property type="component" value="Unassembled WGS sequence"/>
</dbReference>